<dbReference type="RefSeq" id="WP_092935948.1">
    <property type="nucleotide sequence ID" value="NZ_FMZP01000072.1"/>
</dbReference>
<dbReference type="EMBL" id="FOIC01000051">
    <property type="protein sequence ID" value="SEU11917.1"/>
    <property type="molecule type" value="Genomic_DNA"/>
</dbReference>
<dbReference type="OrthoDB" id="57033at2157"/>
<dbReference type="AlphaFoldDB" id="A0A1G6YTM0"/>
<reference evidence="7" key="1">
    <citation type="submission" date="2016-10" db="EMBL/GenBank/DDBJ databases">
        <authorList>
            <person name="de Groot N.N."/>
        </authorList>
    </citation>
    <scope>NUCLEOTIDE SEQUENCE [LARGE SCALE GENOMIC DNA]</scope>
    <source>
        <strain evidence="7">CDM_6</strain>
    </source>
</reference>
<evidence type="ECO:0000256" key="1">
    <source>
        <dbReference type="ARBA" id="ARBA00023015"/>
    </source>
</evidence>
<dbReference type="InterPro" id="IPR000485">
    <property type="entry name" value="AsnC-type_HTH_dom"/>
</dbReference>
<dbReference type="CDD" id="cd00090">
    <property type="entry name" value="HTH_ARSR"/>
    <property type="match status" value="1"/>
</dbReference>
<evidence type="ECO:0000313" key="9">
    <source>
        <dbReference type="Proteomes" id="UP000324021"/>
    </source>
</evidence>
<keyword evidence="2 6" id="KW-0238">DNA-binding</keyword>
<evidence type="ECO:0000256" key="3">
    <source>
        <dbReference type="ARBA" id="ARBA00023163"/>
    </source>
</evidence>
<organism evidence="6 9">
    <name type="scientific">Natrinema hispanicum</name>
    <dbReference type="NCBI Taxonomy" id="392421"/>
    <lineage>
        <taxon>Archaea</taxon>
        <taxon>Methanobacteriati</taxon>
        <taxon>Methanobacteriota</taxon>
        <taxon>Stenosarchaea group</taxon>
        <taxon>Halobacteria</taxon>
        <taxon>Halobacteriales</taxon>
        <taxon>Natrialbaceae</taxon>
        <taxon>Natrinema</taxon>
    </lineage>
</organism>
<gene>
    <name evidence="7" type="ORF">SAMN04488694_15116</name>
    <name evidence="6" type="ORF">SAMN05192552_10726</name>
</gene>
<dbReference type="SUPFAM" id="SSF46785">
    <property type="entry name" value="Winged helix' DNA-binding domain"/>
    <property type="match status" value="1"/>
</dbReference>
<dbReference type="Gene3D" id="1.10.10.10">
    <property type="entry name" value="Winged helix-like DNA-binding domain superfamily/Winged helix DNA-binding domain"/>
    <property type="match status" value="1"/>
</dbReference>
<keyword evidence="3" id="KW-0804">Transcription</keyword>
<keyword evidence="1" id="KW-0805">Transcription regulation</keyword>
<dbReference type="InterPro" id="IPR036390">
    <property type="entry name" value="WH_DNA-bd_sf"/>
</dbReference>
<evidence type="ECO:0000259" key="5">
    <source>
        <dbReference type="PROSITE" id="PS50956"/>
    </source>
</evidence>
<dbReference type="Pfam" id="PF13412">
    <property type="entry name" value="HTH_24"/>
    <property type="match status" value="1"/>
</dbReference>
<proteinExistence type="predicted"/>
<dbReference type="STRING" id="392421.SAMN04488694_15116"/>
<evidence type="ECO:0000313" key="8">
    <source>
        <dbReference type="Proteomes" id="UP000199320"/>
    </source>
</evidence>
<dbReference type="GO" id="GO:0005829">
    <property type="term" value="C:cytosol"/>
    <property type="evidence" value="ECO:0007669"/>
    <property type="project" value="TreeGrafter"/>
</dbReference>
<dbReference type="GO" id="GO:0043200">
    <property type="term" value="P:response to amino acid"/>
    <property type="evidence" value="ECO:0007669"/>
    <property type="project" value="TreeGrafter"/>
</dbReference>
<dbReference type="SMART" id="SM00344">
    <property type="entry name" value="HTH_ASNC"/>
    <property type="match status" value="1"/>
</dbReference>
<protein>
    <submittedName>
        <fullName evidence="6">DNA-binding transcriptional regulator, Lrp family</fullName>
    </submittedName>
</protein>
<evidence type="ECO:0000313" key="7">
    <source>
        <dbReference type="EMBL" id="SEU11917.1"/>
    </source>
</evidence>
<dbReference type="Proteomes" id="UP000324021">
    <property type="component" value="Unassembled WGS sequence"/>
</dbReference>
<evidence type="ECO:0000313" key="6">
    <source>
        <dbReference type="EMBL" id="SDD92896.1"/>
    </source>
</evidence>
<dbReference type="InterPro" id="IPR011991">
    <property type="entry name" value="ArsR-like_HTH"/>
</dbReference>
<feature type="domain" description="HTH asnC-type" evidence="5">
    <location>
        <begin position="6"/>
        <end position="67"/>
    </location>
</feature>
<accession>A0A1G6YTM0</accession>
<dbReference type="Proteomes" id="UP000199320">
    <property type="component" value="Unassembled WGS sequence"/>
</dbReference>
<reference evidence="8 9" key="2">
    <citation type="submission" date="2016-10" db="EMBL/GenBank/DDBJ databases">
        <authorList>
            <person name="Varghese N."/>
            <person name="Submissions S."/>
        </authorList>
    </citation>
    <scope>NUCLEOTIDE SEQUENCE [LARGE SCALE GENOMIC DNA]</scope>
    <source>
        <strain evidence="6 9">CDM_1</strain>
        <strain evidence="8">CDM_6</strain>
    </source>
</reference>
<dbReference type="EMBL" id="FMZP01000072">
    <property type="protein sequence ID" value="SDD92896.1"/>
    <property type="molecule type" value="Genomic_DNA"/>
</dbReference>
<dbReference type="InterPro" id="IPR019888">
    <property type="entry name" value="Tscrpt_reg_AsnC-like"/>
</dbReference>
<name>A0A1G6YTM0_9EURY</name>
<dbReference type="PANTHER" id="PTHR30154">
    <property type="entry name" value="LEUCINE-RESPONSIVE REGULATORY PROTEIN"/>
    <property type="match status" value="1"/>
</dbReference>
<dbReference type="InterPro" id="IPR036388">
    <property type="entry name" value="WH-like_DNA-bd_sf"/>
</dbReference>
<feature type="region of interest" description="Disordered" evidence="4">
    <location>
        <begin position="153"/>
        <end position="173"/>
    </location>
</feature>
<evidence type="ECO:0000256" key="2">
    <source>
        <dbReference type="ARBA" id="ARBA00023125"/>
    </source>
</evidence>
<dbReference type="PROSITE" id="PS50956">
    <property type="entry name" value="HTH_ASNC_2"/>
    <property type="match status" value="1"/>
</dbReference>
<sequence>MGHNPLDELDRSILHQLQLDARQTDTEIAEAVDVTSTTVRNRLDKLTDEGVIRGFQPEIDYEQAGYPLHVLFVCTVNPEALDDVAAEALEVRGVVTARELLGGERNFHVEAVAATVSEIETIRNELASLGMTINSSEIISETQVQPWNHFYPREEPDAEADESVDDDISASQE</sequence>
<keyword evidence="8" id="KW-1185">Reference proteome</keyword>
<dbReference type="GO" id="GO:0043565">
    <property type="term" value="F:sequence-specific DNA binding"/>
    <property type="evidence" value="ECO:0007669"/>
    <property type="project" value="InterPro"/>
</dbReference>
<dbReference type="PANTHER" id="PTHR30154:SF34">
    <property type="entry name" value="TRANSCRIPTIONAL REGULATOR AZLB"/>
    <property type="match status" value="1"/>
</dbReference>
<dbReference type="PRINTS" id="PR00033">
    <property type="entry name" value="HTHASNC"/>
</dbReference>
<evidence type="ECO:0000256" key="4">
    <source>
        <dbReference type="SAM" id="MobiDB-lite"/>
    </source>
</evidence>
<dbReference type="Gene3D" id="3.30.70.920">
    <property type="match status" value="1"/>
</dbReference>
<feature type="compositionally biased region" description="Acidic residues" evidence="4">
    <location>
        <begin position="156"/>
        <end position="173"/>
    </location>
</feature>